<proteinExistence type="predicted"/>
<feature type="compositionally biased region" description="Polar residues" evidence="2">
    <location>
        <begin position="99"/>
        <end position="112"/>
    </location>
</feature>
<feature type="region of interest" description="Disordered" evidence="2">
    <location>
        <begin position="84"/>
        <end position="185"/>
    </location>
</feature>
<keyword evidence="1" id="KW-0175">Coiled coil</keyword>
<organism evidence="3 4">
    <name type="scientific">Rhizoctonia solani AG-3 Rhs1AP</name>
    <dbReference type="NCBI Taxonomy" id="1086054"/>
    <lineage>
        <taxon>Eukaryota</taxon>
        <taxon>Fungi</taxon>
        <taxon>Dikarya</taxon>
        <taxon>Basidiomycota</taxon>
        <taxon>Agaricomycotina</taxon>
        <taxon>Agaricomycetes</taxon>
        <taxon>Cantharellales</taxon>
        <taxon>Ceratobasidiaceae</taxon>
        <taxon>Rhizoctonia</taxon>
    </lineage>
</organism>
<feature type="non-terminal residue" evidence="3">
    <location>
        <position position="300"/>
    </location>
</feature>
<name>X8IVN8_9AGAM</name>
<comment type="caution">
    <text evidence="3">The sequence shown here is derived from an EMBL/GenBank/DDBJ whole genome shotgun (WGS) entry which is preliminary data.</text>
</comment>
<evidence type="ECO:0000313" key="4">
    <source>
        <dbReference type="Proteomes" id="UP000030108"/>
    </source>
</evidence>
<feature type="coiled-coil region" evidence="1">
    <location>
        <begin position="217"/>
        <end position="251"/>
    </location>
</feature>
<feature type="region of interest" description="Disordered" evidence="2">
    <location>
        <begin position="24"/>
        <end position="66"/>
    </location>
</feature>
<protein>
    <submittedName>
        <fullName evidence="3">Uncharacterized protein</fullName>
    </submittedName>
</protein>
<dbReference type="EMBL" id="JATN01000322">
    <property type="protein sequence ID" value="EUC53840.1"/>
    <property type="molecule type" value="Genomic_DNA"/>
</dbReference>
<accession>X8IVN8</accession>
<evidence type="ECO:0000256" key="2">
    <source>
        <dbReference type="SAM" id="MobiDB-lite"/>
    </source>
</evidence>
<dbReference type="AlphaFoldDB" id="X8IVN8"/>
<sequence>MSSPAPTPWAPNGVEILEVVYQPPTPEPAPVVRDSPVWDLEKDDELPAKPPAPTAQLAPKMVSPNKTQPTLFKHLVPALSSSGAAAKVNSEGNAVASGSKPSTSTKVVQNLVKSGDLASRKPKLDGSSGEAQLEYIFPKQQAGGKPATKGTKRGANHGKANEPPAKKSKGKEREEVLDISSDDAPARREEEFVNRFIEKKEASNAATVVAMDSKRELHLVREQLAAAQTTIEELREKIRDHEVEKRVQERLQAMGAAAPAAMTELQFHDHLAQYLQDNNLTIVDNWDNPPFPDPTHPFNT</sequence>
<reference evidence="4" key="1">
    <citation type="journal article" date="2014" name="Genome Announc.">
        <title>Draft genome sequence of the plant-pathogenic soil fungus Rhizoctonia solani anastomosis group 3 strain Rhs1AP.</title>
        <authorList>
            <person name="Cubeta M.A."/>
            <person name="Thomas E."/>
            <person name="Dean R.A."/>
            <person name="Jabaji S."/>
            <person name="Neate S.M."/>
            <person name="Tavantzis S."/>
            <person name="Toda T."/>
            <person name="Vilgalys R."/>
            <person name="Bharathan N."/>
            <person name="Fedorova-Abrams N."/>
            <person name="Pakala S.B."/>
            <person name="Pakala S.M."/>
            <person name="Zafar N."/>
            <person name="Joardar V."/>
            <person name="Losada L."/>
            <person name="Nierman W.C."/>
        </authorList>
    </citation>
    <scope>NUCLEOTIDE SEQUENCE [LARGE SCALE GENOMIC DNA]</scope>
    <source>
        <strain evidence="4">AG-3</strain>
    </source>
</reference>
<dbReference type="Proteomes" id="UP000030108">
    <property type="component" value="Unassembled WGS sequence"/>
</dbReference>
<gene>
    <name evidence="3" type="ORF">RSOL_018130</name>
</gene>
<evidence type="ECO:0000256" key="1">
    <source>
        <dbReference type="SAM" id="Coils"/>
    </source>
</evidence>
<evidence type="ECO:0000313" key="3">
    <source>
        <dbReference type="EMBL" id="EUC53840.1"/>
    </source>
</evidence>